<dbReference type="AlphaFoldDB" id="A0A0A8Z3M2"/>
<reference evidence="1" key="1">
    <citation type="submission" date="2014-09" db="EMBL/GenBank/DDBJ databases">
        <authorList>
            <person name="Magalhaes I.L.F."/>
            <person name="Oliveira U."/>
            <person name="Santos F.R."/>
            <person name="Vidigal T.H.D.A."/>
            <person name="Brescovit A.D."/>
            <person name="Santos A.J."/>
        </authorList>
    </citation>
    <scope>NUCLEOTIDE SEQUENCE</scope>
    <source>
        <tissue evidence="1">Shoot tissue taken approximately 20 cm above the soil surface</tissue>
    </source>
</reference>
<accession>A0A0A8Z3M2</accession>
<evidence type="ECO:0000313" key="1">
    <source>
        <dbReference type="EMBL" id="JAD29442.1"/>
    </source>
</evidence>
<dbReference type="EMBL" id="GBRH01268453">
    <property type="protein sequence ID" value="JAD29442.1"/>
    <property type="molecule type" value="Transcribed_RNA"/>
</dbReference>
<reference evidence="1" key="2">
    <citation type="journal article" date="2015" name="Data Brief">
        <title>Shoot transcriptome of the giant reed, Arundo donax.</title>
        <authorList>
            <person name="Barrero R.A."/>
            <person name="Guerrero F.D."/>
            <person name="Moolhuijzen P."/>
            <person name="Goolsby J.A."/>
            <person name="Tidwell J."/>
            <person name="Bellgard S.E."/>
            <person name="Bellgard M.I."/>
        </authorList>
    </citation>
    <scope>NUCLEOTIDE SEQUENCE</scope>
    <source>
        <tissue evidence="1">Shoot tissue taken approximately 20 cm above the soil surface</tissue>
    </source>
</reference>
<evidence type="ECO:0008006" key="2">
    <source>
        <dbReference type="Google" id="ProtNLM"/>
    </source>
</evidence>
<name>A0A0A8Z3M2_ARUDO</name>
<dbReference type="PANTHER" id="PTHR33116">
    <property type="entry name" value="REVERSE TRANSCRIPTASE ZINC-BINDING DOMAIN-CONTAINING PROTEIN-RELATED-RELATED"/>
    <property type="match status" value="1"/>
</dbReference>
<sequence length="75" mass="8606">MDHNIEQAKNMKLLLGVFEHLPGLKINFHKSELFCYGDAKECEDQYTQLFGCAIGALPIKYLGIPMIHRKLRNSN</sequence>
<dbReference type="PANTHER" id="PTHR33116:SF87">
    <property type="entry name" value="OS01G0158850 PROTEIN"/>
    <property type="match status" value="1"/>
</dbReference>
<protein>
    <recommendedName>
        <fullName evidence="2">Reverse transcriptase domain-containing protein</fullName>
    </recommendedName>
</protein>
<proteinExistence type="predicted"/>
<organism evidence="1">
    <name type="scientific">Arundo donax</name>
    <name type="common">Giant reed</name>
    <name type="synonym">Donax arundinaceus</name>
    <dbReference type="NCBI Taxonomy" id="35708"/>
    <lineage>
        <taxon>Eukaryota</taxon>
        <taxon>Viridiplantae</taxon>
        <taxon>Streptophyta</taxon>
        <taxon>Embryophyta</taxon>
        <taxon>Tracheophyta</taxon>
        <taxon>Spermatophyta</taxon>
        <taxon>Magnoliopsida</taxon>
        <taxon>Liliopsida</taxon>
        <taxon>Poales</taxon>
        <taxon>Poaceae</taxon>
        <taxon>PACMAD clade</taxon>
        <taxon>Arundinoideae</taxon>
        <taxon>Arundineae</taxon>
        <taxon>Arundo</taxon>
    </lineage>
</organism>